<evidence type="ECO:0000259" key="2">
    <source>
        <dbReference type="Pfam" id="PF01557"/>
    </source>
</evidence>
<dbReference type="Proteomes" id="UP000221538">
    <property type="component" value="Unassembled WGS sequence"/>
</dbReference>
<dbReference type="EMBL" id="BEWI01000032">
    <property type="protein sequence ID" value="GAY23742.1"/>
    <property type="molecule type" value="Genomic_DNA"/>
</dbReference>
<dbReference type="EC" id="4.1.1.77" evidence="3"/>
<dbReference type="PANTHER" id="PTHR30143:SF0">
    <property type="entry name" value="2-KETO-4-PENTENOATE HYDRATASE"/>
    <property type="match status" value="1"/>
</dbReference>
<dbReference type="Gene3D" id="3.90.850.10">
    <property type="entry name" value="Fumarylacetoacetase-like, C-terminal domain"/>
    <property type="match status" value="1"/>
</dbReference>
<accession>A0A292ZGA2</accession>
<feature type="domain" description="Fumarylacetoacetase-like C-terminal" evidence="2">
    <location>
        <begin position="102"/>
        <end position="260"/>
    </location>
</feature>
<keyword evidence="1 3" id="KW-0456">Lyase</keyword>
<dbReference type="InterPro" id="IPR011234">
    <property type="entry name" value="Fumarylacetoacetase-like_C"/>
</dbReference>
<reference evidence="3 4" key="2">
    <citation type="journal article" date="2013" name="Environ. Sci. Technol.">
        <title>The 4-tert-butylphenol-utilizing bacterium Sphingobium fuliginis OMI can degrade bisphenols via phenolic ring hydroxylation and meta-cleavage pathway.</title>
        <authorList>
            <person name="Ogata Y."/>
            <person name="Goda S."/>
            <person name="Toyama T."/>
            <person name="Sei K."/>
            <person name="Ike M."/>
        </authorList>
    </citation>
    <scope>NUCLEOTIDE SEQUENCE [LARGE SCALE GENOMIC DNA]</scope>
    <source>
        <strain evidence="3 4">OMI</strain>
    </source>
</reference>
<evidence type="ECO:0000256" key="1">
    <source>
        <dbReference type="ARBA" id="ARBA00023239"/>
    </source>
</evidence>
<dbReference type="GO" id="GO:0047437">
    <property type="term" value="F:4-oxalocrotonate decarboxylase activity"/>
    <property type="evidence" value="ECO:0007669"/>
    <property type="project" value="UniProtKB-EC"/>
</dbReference>
<sequence>MLDAAAIAELANRVDGAQSNRHTIAKLTDDYPGMTVDDGYAVQDECLRRWQARGRALIGYKAGLTSRAKMIQMGVDVPSFGLLMRDTCDAEGGMVPTAGLIHPRVEGEIAYVMARDLSGPDVSIDQVHAATDFIQPAIEILDSRFEKFRFDLPSVVADNGSSARFVMGGRMRRPDDVDPATIGIVLEINGEAAALACSGAVLGHPARAVQMLVAWLHERGRILPAGSVVLTGAATEAMPIAKGDIVCARFQDMGSINVRID</sequence>
<dbReference type="GO" id="GO:0008684">
    <property type="term" value="F:2-oxopent-4-enoate hydratase activity"/>
    <property type="evidence" value="ECO:0007669"/>
    <property type="project" value="TreeGrafter"/>
</dbReference>
<dbReference type="PANTHER" id="PTHR30143">
    <property type="entry name" value="ACID HYDRATASE"/>
    <property type="match status" value="1"/>
</dbReference>
<dbReference type="InterPro" id="IPR036663">
    <property type="entry name" value="Fumarylacetoacetase_C_sf"/>
</dbReference>
<dbReference type="InterPro" id="IPR050772">
    <property type="entry name" value="Hydratase-Decarb/MhpD_sf"/>
</dbReference>
<organism evidence="3 4">
    <name type="scientific">Sphingobium fuliginis (strain ATCC 27551)</name>
    <dbReference type="NCBI Taxonomy" id="336203"/>
    <lineage>
        <taxon>Bacteria</taxon>
        <taxon>Pseudomonadati</taxon>
        <taxon>Pseudomonadota</taxon>
        <taxon>Alphaproteobacteria</taxon>
        <taxon>Sphingomonadales</taxon>
        <taxon>Sphingomonadaceae</taxon>
        <taxon>Sphingobium</taxon>
    </lineage>
</organism>
<evidence type="ECO:0000313" key="4">
    <source>
        <dbReference type="Proteomes" id="UP000221538"/>
    </source>
</evidence>
<dbReference type="Pfam" id="PF01557">
    <property type="entry name" value="FAA_hydrolase"/>
    <property type="match status" value="1"/>
</dbReference>
<dbReference type="AlphaFoldDB" id="A0A292ZGA2"/>
<gene>
    <name evidence="3" type="ORF">SFOMI_4320</name>
</gene>
<comment type="caution">
    <text evidence="3">The sequence shown here is derived from an EMBL/GenBank/DDBJ whole genome shotgun (WGS) entry which is preliminary data.</text>
</comment>
<name>A0A292ZGA2_SPHSA</name>
<proteinExistence type="predicted"/>
<dbReference type="RefSeq" id="WP_061936122.1">
    <property type="nucleotide sequence ID" value="NZ_BEWI01000032.1"/>
</dbReference>
<dbReference type="SUPFAM" id="SSF56529">
    <property type="entry name" value="FAH"/>
    <property type="match status" value="1"/>
</dbReference>
<reference evidence="3 4" key="1">
    <citation type="journal article" date="2013" name="Biodegradation">
        <title>Occurrence of 4-tert-butylphenol (4-t-BP) biodegradation in an aquatic sample caused by the presence of Spirodela polyrrhiza and isolation of a 4-t-BP-utilizing bacterium.</title>
        <authorList>
            <person name="Ogata Y."/>
            <person name="Toyama T."/>
            <person name="Yu N."/>
            <person name="Wang X."/>
            <person name="Sei K."/>
            <person name="Ike M."/>
        </authorList>
    </citation>
    <scope>NUCLEOTIDE SEQUENCE [LARGE SCALE GENOMIC DNA]</scope>
    <source>
        <strain evidence="3 4">OMI</strain>
    </source>
</reference>
<evidence type="ECO:0000313" key="3">
    <source>
        <dbReference type="EMBL" id="GAY23742.1"/>
    </source>
</evidence>
<protein>
    <submittedName>
        <fullName evidence="3">4-oxalocrotonate decarboxylase</fullName>
        <ecNumber evidence="3">4.1.1.77</ecNumber>
    </submittedName>
</protein>
<dbReference type="GO" id="GO:0005737">
    <property type="term" value="C:cytoplasm"/>
    <property type="evidence" value="ECO:0007669"/>
    <property type="project" value="TreeGrafter"/>
</dbReference>